<gene>
    <name evidence="2" type="ORF">POM88_037724</name>
</gene>
<dbReference type="PROSITE" id="PS50181">
    <property type="entry name" value="FBOX"/>
    <property type="match status" value="1"/>
</dbReference>
<evidence type="ECO:0000259" key="1">
    <source>
        <dbReference type="PROSITE" id="PS50181"/>
    </source>
</evidence>
<protein>
    <submittedName>
        <fullName evidence="2">F-box domain-containing protein</fullName>
    </submittedName>
</protein>
<dbReference type="NCBIfam" id="TIGR01640">
    <property type="entry name" value="F_box_assoc_1"/>
    <property type="match status" value="1"/>
</dbReference>
<dbReference type="Pfam" id="PF00646">
    <property type="entry name" value="F-box"/>
    <property type="match status" value="1"/>
</dbReference>
<dbReference type="AlphaFoldDB" id="A0AAD8HQM0"/>
<proteinExistence type="predicted"/>
<dbReference type="InterPro" id="IPR013187">
    <property type="entry name" value="F-box-assoc_dom_typ3"/>
</dbReference>
<evidence type="ECO:0000313" key="2">
    <source>
        <dbReference type="EMBL" id="KAK1371632.1"/>
    </source>
</evidence>
<name>A0AAD8HQM0_9APIA</name>
<dbReference type="PANTHER" id="PTHR31672:SF13">
    <property type="entry name" value="F-BOX PROTEIN CPR30-LIKE"/>
    <property type="match status" value="1"/>
</dbReference>
<dbReference type="Pfam" id="PF08268">
    <property type="entry name" value="FBA_3"/>
    <property type="match status" value="1"/>
</dbReference>
<sequence length="552" mass="64139">MSLENENQISVSDCVKKQVMIVNNNSLVSHDCPRFSVSPGSNSYTGFIYNIWPSTISRKPNTPPILIDNQISNSSRNSKKVRKKIASENKSPQRLWLSGFFQAQLRMMKSSKHQRRKGKLGCSKISVYNQFSNDNSNSCTILNKHKGEMALFDSYSPILKKHSKMLDGRRIHDLPMELVAKILKTLPLKYILRCRCVQKSWHSLIQSPMFITLQLNYQKKNIITTTTANHHHIKYLFFQNRFAIKLTVRFDDVQCQEYCKIEFPPGLPMYAWFAVSYGLVCVSSTLRIDSRYNRNIYLWNPLIQKYKMLPDSPLPSKQDWEEWEALAFGFVPEVNDYVVVHIIKPCLHPNSHSLIIGVYSLNTNSWKKLRRDNVFICRLFSNDNDVVFINGAAYWVGVNSDKHKILMCFDTKTDILSEISLPDWVPPKNVPVIYPFGQFMAYFVWEHRVNHFDMWVLKDDLINGFVWEKKMCVSTCEDVEEEVLGVRNNGEPILAKVNNLITYNLDSHEADDFVDSWDRWTPESPYQEGFAPRYVISPFVESLVLFDIDCNC</sequence>
<dbReference type="SUPFAM" id="SSF81383">
    <property type="entry name" value="F-box domain"/>
    <property type="match status" value="1"/>
</dbReference>
<dbReference type="SMART" id="SM00256">
    <property type="entry name" value="FBOX"/>
    <property type="match status" value="1"/>
</dbReference>
<dbReference type="Gene3D" id="1.20.1280.50">
    <property type="match status" value="1"/>
</dbReference>
<dbReference type="InterPro" id="IPR050796">
    <property type="entry name" value="SCF_F-box_component"/>
</dbReference>
<organism evidence="2 3">
    <name type="scientific">Heracleum sosnowskyi</name>
    <dbReference type="NCBI Taxonomy" id="360622"/>
    <lineage>
        <taxon>Eukaryota</taxon>
        <taxon>Viridiplantae</taxon>
        <taxon>Streptophyta</taxon>
        <taxon>Embryophyta</taxon>
        <taxon>Tracheophyta</taxon>
        <taxon>Spermatophyta</taxon>
        <taxon>Magnoliopsida</taxon>
        <taxon>eudicotyledons</taxon>
        <taxon>Gunneridae</taxon>
        <taxon>Pentapetalae</taxon>
        <taxon>asterids</taxon>
        <taxon>campanulids</taxon>
        <taxon>Apiales</taxon>
        <taxon>Apiaceae</taxon>
        <taxon>Apioideae</taxon>
        <taxon>apioid superclade</taxon>
        <taxon>Tordylieae</taxon>
        <taxon>Tordyliinae</taxon>
        <taxon>Heracleum</taxon>
    </lineage>
</organism>
<dbReference type="InterPro" id="IPR036047">
    <property type="entry name" value="F-box-like_dom_sf"/>
</dbReference>
<dbReference type="PANTHER" id="PTHR31672">
    <property type="entry name" value="BNACNNG10540D PROTEIN"/>
    <property type="match status" value="1"/>
</dbReference>
<comment type="caution">
    <text evidence="2">The sequence shown here is derived from an EMBL/GenBank/DDBJ whole genome shotgun (WGS) entry which is preliminary data.</text>
</comment>
<reference evidence="2" key="2">
    <citation type="submission" date="2023-05" db="EMBL/GenBank/DDBJ databases">
        <authorList>
            <person name="Schelkunov M.I."/>
        </authorList>
    </citation>
    <scope>NUCLEOTIDE SEQUENCE</scope>
    <source>
        <strain evidence="2">Hsosn_3</strain>
        <tissue evidence="2">Leaf</tissue>
    </source>
</reference>
<dbReference type="InterPro" id="IPR017451">
    <property type="entry name" value="F-box-assoc_interact_dom"/>
</dbReference>
<dbReference type="EMBL" id="JAUIZM010000008">
    <property type="protein sequence ID" value="KAK1371632.1"/>
    <property type="molecule type" value="Genomic_DNA"/>
</dbReference>
<evidence type="ECO:0000313" key="3">
    <source>
        <dbReference type="Proteomes" id="UP001237642"/>
    </source>
</evidence>
<dbReference type="Proteomes" id="UP001237642">
    <property type="component" value="Unassembled WGS sequence"/>
</dbReference>
<keyword evidence="3" id="KW-1185">Reference proteome</keyword>
<feature type="domain" description="F-box" evidence="1">
    <location>
        <begin position="168"/>
        <end position="213"/>
    </location>
</feature>
<accession>A0AAD8HQM0</accession>
<dbReference type="InterPro" id="IPR001810">
    <property type="entry name" value="F-box_dom"/>
</dbReference>
<reference evidence="2" key="1">
    <citation type="submission" date="2023-02" db="EMBL/GenBank/DDBJ databases">
        <title>Genome of toxic invasive species Heracleum sosnowskyi carries increased number of genes despite the absence of recent whole-genome duplications.</title>
        <authorList>
            <person name="Schelkunov M."/>
            <person name="Shtratnikova V."/>
            <person name="Makarenko M."/>
            <person name="Klepikova A."/>
            <person name="Omelchenko D."/>
            <person name="Novikova G."/>
            <person name="Obukhova E."/>
            <person name="Bogdanov V."/>
            <person name="Penin A."/>
            <person name="Logacheva M."/>
        </authorList>
    </citation>
    <scope>NUCLEOTIDE SEQUENCE</scope>
    <source>
        <strain evidence="2">Hsosn_3</strain>
        <tissue evidence="2">Leaf</tissue>
    </source>
</reference>